<dbReference type="EMBL" id="JACHGY010000001">
    <property type="protein sequence ID" value="MBB6430684.1"/>
    <property type="molecule type" value="Genomic_DNA"/>
</dbReference>
<sequence length="509" mass="55238">MTPRFRPAFRFIRFVMTGLACGVLLASIGCAQADLSSAQNAYRNGNLPGAEKWIDQYVKNQGKGVNRVIAYLEQGNIRRDQGDLQGSLAAFDIADAAINEIDLAPDVSLSRETLAAFSNLNALPYRGTYADRIMLYTLRAMNYLELGDSERARVELRRAYERQRDAIALNAKKLEEAREAAKAESAGNNGYDAERAQSDPNFQAGLNESYAGLNQYRGYGDYANPFAEWLQGIYYLGDAADGSDVERGRMSLSRTAGMVPGNTFLDADRRMAESIAGGGPTPRTTWVVFATGTAPLRAPIRIDIPLFIFDGSVDYVGANFPMLVENSNYLSTLSVQPEGEQSSAAVQTQLLADMDSIVGEEFKNDLPVIITKTLIAAGTKATTAYLIRKSLEDSNSSDSLTSLVRIATTVYQYAANQADLRTWGSLPKQYQIARLPTPDSGKITISAGGYSASAPGGAVARAATPITVELLPGEFNVVVVRSINTYSPFRVSQFSLGKDAPRWIEPSAQ</sequence>
<keyword evidence="4" id="KW-1185">Reference proteome</keyword>
<evidence type="ECO:0008006" key="5">
    <source>
        <dbReference type="Google" id="ProtNLM"/>
    </source>
</evidence>
<feature type="chain" id="PRO_5031081231" description="Lipoprotein" evidence="2">
    <location>
        <begin position="34"/>
        <end position="509"/>
    </location>
</feature>
<feature type="signal peptide" evidence="2">
    <location>
        <begin position="1"/>
        <end position="33"/>
    </location>
</feature>
<feature type="coiled-coil region" evidence="1">
    <location>
        <begin position="157"/>
        <end position="184"/>
    </location>
</feature>
<dbReference type="PROSITE" id="PS51257">
    <property type="entry name" value="PROKAR_LIPOPROTEIN"/>
    <property type="match status" value="1"/>
</dbReference>
<keyword evidence="1" id="KW-0175">Coiled coil</keyword>
<dbReference type="AlphaFoldDB" id="A0A7X0H7I6"/>
<evidence type="ECO:0000256" key="2">
    <source>
        <dbReference type="SAM" id="SignalP"/>
    </source>
</evidence>
<protein>
    <recommendedName>
        <fullName evidence="5">Lipoprotein</fullName>
    </recommendedName>
</protein>
<dbReference type="SUPFAM" id="SSF48452">
    <property type="entry name" value="TPR-like"/>
    <property type="match status" value="1"/>
</dbReference>
<keyword evidence="2" id="KW-0732">Signal</keyword>
<proteinExistence type="predicted"/>
<dbReference type="Proteomes" id="UP000541810">
    <property type="component" value="Unassembled WGS sequence"/>
</dbReference>
<organism evidence="3 4">
    <name type="scientific">Algisphaera agarilytica</name>
    <dbReference type="NCBI Taxonomy" id="1385975"/>
    <lineage>
        <taxon>Bacteria</taxon>
        <taxon>Pseudomonadati</taxon>
        <taxon>Planctomycetota</taxon>
        <taxon>Phycisphaerae</taxon>
        <taxon>Phycisphaerales</taxon>
        <taxon>Phycisphaeraceae</taxon>
        <taxon>Algisphaera</taxon>
    </lineage>
</organism>
<name>A0A7X0H7I6_9BACT</name>
<dbReference type="InterPro" id="IPR011990">
    <property type="entry name" value="TPR-like_helical_dom_sf"/>
</dbReference>
<accession>A0A7X0H7I6</accession>
<evidence type="ECO:0000313" key="4">
    <source>
        <dbReference type="Proteomes" id="UP000541810"/>
    </source>
</evidence>
<comment type="caution">
    <text evidence="3">The sequence shown here is derived from an EMBL/GenBank/DDBJ whole genome shotgun (WGS) entry which is preliminary data.</text>
</comment>
<gene>
    <name evidence="3" type="ORF">HNQ40_002490</name>
</gene>
<dbReference type="RefSeq" id="WP_184678183.1">
    <property type="nucleotide sequence ID" value="NZ_JACHGY010000001.1"/>
</dbReference>
<evidence type="ECO:0000313" key="3">
    <source>
        <dbReference type="EMBL" id="MBB6430684.1"/>
    </source>
</evidence>
<evidence type="ECO:0000256" key="1">
    <source>
        <dbReference type="SAM" id="Coils"/>
    </source>
</evidence>
<reference evidence="3 4" key="1">
    <citation type="submission" date="2020-08" db="EMBL/GenBank/DDBJ databases">
        <title>Genomic Encyclopedia of Type Strains, Phase IV (KMG-IV): sequencing the most valuable type-strain genomes for metagenomic binning, comparative biology and taxonomic classification.</title>
        <authorList>
            <person name="Goeker M."/>
        </authorList>
    </citation>
    <scope>NUCLEOTIDE SEQUENCE [LARGE SCALE GENOMIC DNA]</scope>
    <source>
        <strain evidence="3 4">DSM 103725</strain>
    </source>
</reference>